<evidence type="ECO:0000256" key="7">
    <source>
        <dbReference type="ARBA" id="ARBA00022989"/>
    </source>
</evidence>
<evidence type="ECO:0000256" key="3">
    <source>
        <dbReference type="ARBA" id="ARBA00022516"/>
    </source>
</evidence>
<dbReference type="FunCoup" id="A0A066VWT0">
    <property type="interactions" value="247"/>
</dbReference>
<evidence type="ECO:0000256" key="2">
    <source>
        <dbReference type="ARBA" id="ARBA00007263"/>
    </source>
</evidence>
<keyword evidence="4 12" id="KW-0808">Transferase</keyword>
<evidence type="ECO:0000256" key="13">
    <source>
        <dbReference type="SAM" id="MobiDB-lite"/>
    </source>
</evidence>
<protein>
    <recommendedName>
        <fullName evidence="12">Elongation of fatty acids protein</fullName>
        <ecNumber evidence="12">2.3.1.-</ecNumber>
    </recommendedName>
</protein>
<dbReference type="GO" id="GO:0030148">
    <property type="term" value="P:sphingolipid biosynthetic process"/>
    <property type="evidence" value="ECO:0007669"/>
    <property type="project" value="TreeGrafter"/>
</dbReference>
<evidence type="ECO:0000256" key="8">
    <source>
        <dbReference type="ARBA" id="ARBA00023098"/>
    </source>
</evidence>
<name>A0A066VWT0_TILAU</name>
<dbReference type="STRING" id="1037660.A0A066VWT0"/>
<dbReference type="GO" id="GO:0034625">
    <property type="term" value="P:fatty acid elongation, monounsaturated fatty acid"/>
    <property type="evidence" value="ECO:0007669"/>
    <property type="project" value="TreeGrafter"/>
</dbReference>
<keyword evidence="10 12" id="KW-0275">Fatty acid biosynthesis</keyword>
<keyword evidence="6 12" id="KW-0276">Fatty acid metabolism</keyword>
<evidence type="ECO:0000256" key="11">
    <source>
        <dbReference type="ARBA" id="ARBA00047375"/>
    </source>
</evidence>
<dbReference type="OrthoDB" id="434092at2759"/>
<evidence type="ECO:0000256" key="12">
    <source>
        <dbReference type="RuleBase" id="RU361115"/>
    </source>
</evidence>
<sequence>MFQLRATPTHATPIYDALSQTIPYFVPPSLRASLLDGTSPLLSWQPGRTPFSTGTSVLLAGAGYLAIIFTGQALMQKFKVQAFKLKQPFVLHNFLLSVCSGLLLACMLEEILPLWKRNGFYYAICAEQAWTKRMETLYIFNYIFKFWELGDTVFLVLKKKPLAFLHVYHHSATALLCFSQLLGKTSVSWVVITLNLFVHVIMYAYYMLTALRIPCPWKKAVTSTQILQFVLDLGVIYYASYNYFVNAYGLGKTLPNHGKCAAGKEHAVWSGCTILSSYLVLFIAFYQKTYKSKKAAGEAHTAFAKTAKQATSLAAEKDMISGTGGASQPASVANSDEKKRSSKSSGNA</sequence>
<dbReference type="InterPro" id="IPR002076">
    <property type="entry name" value="ELO_fam"/>
</dbReference>
<keyword evidence="9 12" id="KW-0472">Membrane</keyword>
<evidence type="ECO:0000313" key="15">
    <source>
        <dbReference type="Proteomes" id="UP000027361"/>
    </source>
</evidence>
<dbReference type="GeneID" id="25264752"/>
<keyword evidence="8 12" id="KW-0443">Lipid metabolism</keyword>
<feature type="region of interest" description="Disordered" evidence="13">
    <location>
        <begin position="319"/>
        <end position="348"/>
    </location>
</feature>
<dbReference type="AlphaFoldDB" id="A0A066VWT0"/>
<evidence type="ECO:0000313" key="14">
    <source>
        <dbReference type="EMBL" id="KDN43000.1"/>
    </source>
</evidence>
<evidence type="ECO:0000256" key="5">
    <source>
        <dbReference type="ARBA" id="ARBA00022692"/>
    </source>
</evidence>
<comment type="caution">
    <text evidence="14">The sequence shown here is derived from an EMBL/GenBank/DDBJ whole genome shotgun (WGS) entry which is preliminary data.</text>
</comment>
<feature type="transmembrane region" description="Helical" evidence="12">
    <location>
        <begin position="90"/>
        <end position="112"/>
    </location>
</feature>
<dbReference type="Proteomes" id="UP000027361">
    <property type="component" value="Unassembled WGS sequence"/>
</dbReference>
<dbReference type="PROSITE" id="PS01188">
    <property type="entry name" value="ELO"/>
    <property type="match status" value="1"/>
</dbReference>
<dbReference type="GO" id="GO:0005789">
    <property type="term" value="C:endoplasmic reticulum membrane"/>
    <property type="evidence" value="ECO:0007669"/>
    <property type="project" value="TreeGrafter"/>
</dbReference>
<proteinExistence type="inferred from homology"/>
<keyword evidence="3 12" id="KW-0444">Lipid biosynthesis</keyword>
<evidence type="ECO:0000256" key="10">
    <source>
        <dbReference type="ARBA" id="ARBA00023160"/>
    </source>
</evidence>
<feature type="transmembrane region" description="Helical" evidence="12">
    <location>
        <begin position="229"/>
        <end position="248"/>
    </location>
</feature>
<dbReference type="PANTHER" id="PTHR11157">
    <property type="entry name" value="FATTY ACID ACYL TRANSFERASE-RELATED"/>
    <property type="match status" value="1"/>
</dbReference>
<evidence type="ECO:0000256" key="9">
    <source>
        <dbReference type="ARBA" id="ARBA00023136"/>
    </source>
</evidence>
<gene>
    <name evidence="14" type="ORF">K437DRAFT_257670</name>
</gene>
<dbReference type="Pfam" id="PF01151">
    <property type="entry name" value="ELO"/>
    <property type="match status" value="1"/>
</dbReference>
<comment type="catalytic activity">
    <reaction evidence="12">
        <text>an acyl-CoA + malonyl-CoA + H(+) = a 3-oxoacyl-CoA + CO2 + CoA</text>
        <dbReference type="Rhea" id="RHEA:50252"/>
        <dbReference type="ChEBI" id="CHEBI:15378"/>
        <dbReference type="ChEBI" id="CHEBI:16526"/>
        <dbReference type="ChEBI" id="CHEBI:57287"/>
        <dbReference type="ChEBI" id="CHEBI:57384"/>
        <dbReference type="ChEBI" id="CHEBI:58342"/>
        <dbReference type="ChEBI" id="CHEBI:90726"/>
    </reaction>
    <physiologicalReaction direction="left-to-right" evidence="12">
        <dbReference type="Rhea" id="RHEA:50253"/>
    </physiologicalReaction>
</comment>
<dbReference type="PANTHER" id="PTHR11157:SF134">
    <property type="entry name" value="ELONGATION OF FATTY ACIDS PROTEIN 1-RELATED"/>
    <property type="match status" value="1"/>
</dbReference>
<feature type="transmembrane region" description="Helical" evidence="12">
    <location>
        <begin position="268"/>
        <end position="286"/>
    </location>
</feature>
<dbReference type="RefSeq" id="XP_013242237.1">
    <property type="nucleotide sequence ID" value="XM_013386783.1"/>
</dbReference>
<evidence type="ECO:0000256" key="1">
    <source>
        <dbReference type="ARBA" id="ARBA00004141"/>
    </source>
</evidence>
<organism evidence="14 15">
    <name type="scientific">Tilletiaria anomala (strain ATCC 24038 / CBS 436.72 / UBC 951)</name>
    <dbReference type="NCBI Taxonomy" id="1037660"/>
    <lineage>
        <taxon>Eukaryota</taxon>
        <taxon>Fungi</taxon>
        <taxon>Dikarya</taxon>
        <taxon>Basidiomycota</taxon>
        <taxon>Ustilaginomycotina</taxon>
        <taxon>Exobasidiomycetes</taxon>
        <taxon>Georgefischeriales</taxon>
        <taxon>Tilletiariaceae</taxon>
        <taxon>Tilletiaria</taxon>
    </lineage>
</organism>
<dbReference type="InterPro" id="IPR030457">
    <property type="entry name" value="ELO_CS"/>
</dbReference>
<keyword evidence="7 12" id="KW-1133">Transmembrane helix</keyword>
<feature type="transmembrane region" description="Helical" evidence="12">
    <location>
        <begin position="51"/>
        <end position="69"/>
    </location>
</feature>
<comment type="subcellular location">
    <subcellularLocation>
        <location evidence="1">Membrane</location>
        <topology evidence="1">Multi-pass membrane protein</topology>
    </subcellularLocation>
</comment>
<dbReference type="GO" id="GO:0042761">
    <property type="term" value="P:very long-chain fatty acid biosynthetic process"/>
    <property type="evidence" value="ECO:0007669"/>
    <property type="project" value="TreeGrafter"/>
</dbReference>
<feature type="transmembrane region" description="Helical" evidence="12">
    <location>
        <begin position="189"/>
        <end position="208"/>
    </location>
</feature>
<dbReference type="GO" id="GO:0009922">
    <property type="term" value="F:fatty acid elongase activity"/>
    <property type="evidence" value="ECO:0007669"/>
    <property type="project" value="UniProtKB-EC"/>
</dbReference>
<keyword evidence="5 12" id="KW-0812">Transmembrane</keyword>
<keyword evidence="15" id="KW-1185">Reference proteome</keyword>
<dbReference type="GO" id="GO:0034626">
    <property type="term" value="P:fatty acid elongation, polyunsaturated fatty acid"/>
    <property type="evidence" value="ECO:0007669"/>
    <property type="project" value="TreeGrafter"/>
</dbReference>
<accession>A0A066VWT0</accession>
<evidence type="ECO:0000256" key="6">
    <source>
        <dbReference type="ARBA" id="ARBA00022832"/>
    </source>
</evidence>
<dbReference type="GO" id="GO:0019367">
    <property type="term" value="P:fatty acid elongation, saturated fatty acid"/>
    <property type="evidence" value="ECO:0007669"/>
    <property type="project" value="TreeGrafter"/>
</dbReference>
<dbReference type="OMA" id="PISWVPI"/>
<dbReference type="EMBL" id="JMSN01000065">
    <property type="protein sequence ID" value="KDN43000.1"/>
    <property type="molecule type" value="Genomic_DNA"/>
</dbReference>
<comment type="catalytic activity">
    <reaction evidence="11">
        <text>a very-long-chain acyl-CoA + malonyl-CoA + H(+) = a very-long-chain 3-oxoacyl-CoA + CO2 + CoA</text>
        <dbReference type="Rhea" id="RHEA:32727"/>
        <dbReference type="ChEBI" id="CHEBI:15378"/>
        <dbReference type="ChEBI" id="CHEBI:16526"/>
        <dbReference type="ChEBI" id="CHEBI:57287"/>
        <dbReference type="ChEBI" id="CHEBI:57384"/>
        <dbReference type="ChEBI" id="CHEBI:90725"/>
        <dbReference type="ChEBI" id="CHEBI:90736"/>
        <dbReference type="EC" id="2.3.1.199"/>
    </reaction>
</comment>
<comment type="similarity">
    <text evidence="2 12">Belongs to the ELO family.</text>
</comment>
<dbReference type="EC" id="2.3.1.-" evidence="12"/>
<dbReference type="InParanoid" id="A0A066VWT0"/>
<dbReference type="HOGENOM" id="CLU_048483_6_1_1"/>
<evidence type="ECO:0000256" key="4">
    <source>
        <dbReference type="ARBA" id="ARBA00022679"/>
    </source>
</evidence>
<reference evidence="14 15" key="1">
    <citation type="submission" date="2014-05" db="EMBL/GenBank/DDBJ databases">
        <title>Draft genome sequence of a rare smut relative, Tilletiaria anomala UBC 951.</title>
        <authorList>
            <consortium name="DOE Joint Genome Institute"/>
            <person name="Toome M."/>
            <person name="Kuo A."/>
            <person name="Henrissat B."/>
            <person name="Lipzen A."/>
            <person name="Tritt A."/>
            <person name="Yoshinaga Y."/>
            <person name="Zane M."/>
            <person name="Barry K."/>
            <person name="Grigoriev I.V."/>
            <person name="Spatafora J.W."/>
            <person name="Aimea M.C."/>
        </authorList>
    </citation>
    <scope>NUCLEOTIDE SEQUENCE [LARGE SCALE GENOMIC DNA]</scope>
    <source>
        <strain evidence="14 15">UBC 951</strain>
    </source>
</reference>